<dbReference type="SUPFAM" id="SSF55729">
    <property type="entry name" value="Acyl-CoA N-acyltransferases (Nat)"/>
    <property type="match status" value="1"/>
</dbReference>
<proteinExistence type="predicted"/>
<dbReference type="Proteomes" id="UP000095787">
    <property type="component" value="Unassembled WGS sequence"/>
</dbReference>
<evidence type="ECO:0000313" key="2">
    <source>
        <dbReference type="Proteomes" id="UP000095787"/>
    </source>
</evidence>
<protein>
    <recommendedName>
        <fullName evidence="3">N-acetyltransferase domain-containing protein</fullName>
    </recommendedName>
</protein>
<name>A0A174F0V9_9FIRM</name>
<dbReference type="Gene3D" id="3.40.630.30">
    <property type="match status" value="1"/>
</dbReference>
<gene>
    <name evidence="1" type="ORF">ERS852456_02508</name>
</gene>
<sequence>MLKPAQLYKEELEKLFLRTWYDLKYMFYSGWTGSELPTIPDNNYDAHHFASVDNNGNVIGYISYRISWITMSADNFGIISFGNHIEFARDVYKVICDLFEKHGMNRVSWSAFVENPAVKGYRNFIKKHGGRECAYHRQVAKLLDGKLHDDVEFEILACEFKK</sequence>
<evidence type="ECO:0000313" key="1">
    <source>
        <dbReference type="EMBL" id="CUO41940.1"/>
    </source>
</evidence>
<dbReference type="AlphaFoldDB" id="A0A174F0V9"/>
<dbReference type="RefSeq" id="WP_055159397.1">
    <property type="nucleotide sequence ID" value="NZ_CATVPX010000014.1"/>
</dbReference>
<dbReference type="InterPro" id="IPR016181">
    <property type="entry name" value="Acyl_CoA_acyltransferase"/>
</dbReference>
<accession>A0A174F0V9</accession>
<dbReference type="GeneID" id="97328378"/>
<reference evidence="1 2" key="1">
    <citation type="submission" date="2015-09" db="EMBL/GenBank/DDBJ databases">
        <authorList>
            <consortium name="Pathogen Informatics"/>
        </authorList>
    </citation>
    <scope>NUCLEOTIDE SEQUENCE [LARGE SCALE GENOMIC DNA]</scope>
    <source>
        <strain evidence="1 2">2789STDY5834841</strain>
    </source>
</reference>
<evidence type="ECO:0008006" key="3">
    <source>
        <dbReference type="Google" id="ProtNLM"/>
    </source>
</evidence>
<dbReference type="EMBL" id="CYZO01000046">
    <property type="protein sequence ID" value="CUO41940.1"/>
    <property type="molecule type" value="Genomic_DNA"/>
</dbReference>
<organism evidence="1 2">
    <name type="scientific">[Ruminococcus] torques</name>
    <dbReference type="NCBI Taxonomy" id="33039"/>
    <lineage>
        <taxon>Bacteria</taxon>
        <taxon>Bacillati</taxon>
        <taxon>Bacillota</taxon>
        <taxon>Clostridia</taxon>
        <taxon>Lachnospirales</taxon>
        <taxon>Lachnospiraceae</taxon>
        <taxon>Mediterraneibacter</taxon>
    </lineage>
</organism>